<name>A0A7D9JCI8_PARCT</name>
<evidence type="ECO:0000313" key="1">
    <source>
        <dbReference type="EMBL" id="CAB4026520.1"/>
    </source>
</evidence>
<dbReference type="EMBL" id="CACRXK020014243">
    <property type="protein sequence ID" value="CAB4026520.1"/>
    <property type="molecule type" value="Genomic_DNA"/>
</dbReference>
<proteinExistence type="predicted"/>
<accession>A0A7D9JCI8</accession>
<comment type="caution">
    <text evidence="1">The sequence shown here is derived from an EMBL/GenBank/DDBJ whole genome shotgun (WGS) entry which is preliminary data.</text>
</comment>
<organism evidence="1 2">
    <name type="scientific">Paramuricea clavata</name>
    <name type="common">Red gorgonian</name>
    <name type="synonym">Violescent sea-whip</name>
    <dbReference type="NCBI Taxonomy" id="317549"/>
    <lineage>
        <taxon>Eukaryota</taxon>
        <taxon>Metazoa</taxon>
        <taxon>Cnidaria</taxon>
        <taxon>Anthozoa</taxon>
        <taxon>Octocorallia</taxon>
        <taxon>Malacalcyonacea</taxon>
        <taxon>Plexauridae</taxon>
        <taxon>Paramuricea</taxon>
    </lineage>
</organism>
<protein>
    <submittedName>
        <fullName evidence="1">Uncharacterized protein</fullName>
    </submittedName>
</protein>
<feature type="non-terminal residue" evidence="1">
    <location>
        <position position="174"/>
    </location>
</feature>
<evidence type="ECO:0000313" key="2">
    <source>
        <dbReference type="Proteomes" id="UP001152795"/>
    </source>
</evidence>
<sequence length="174" mass="19495">MENLGIGWSGDFNSLKQFVNDALKLVGEWSQPGGDRKVFTFGNSSISWRKSKSFLQLEGEESITIKKKICELMLNGEITSQRQTHSSSSPEMSTEEMESLRTGQFINSEAIQSLAESVAQVLSIVNELKTNSEYRANSDSQTNMKVMASHETRNEFEYANLNEDNPIVSKELAD</sequence>
<gene>
    <name evidence="1" type="ORF">PACLA_8A073265</name>
</gene>
<dbReference type="AlphaFoldDB" id="A0A7D9JCI8"/>
<reference evidence="1" key="1">
    <citation type="submission" date="2020-04" db="EMBL/GenBank/DDBJ databases">
        <authorList>
            <person name="Alioto T."/>
            <person name="Alioto T."/>
            <person name="Gomez Garrido J."/>
        </authorList>
    </citation>
    <scope>NUCLEOTIDE SEQUENCE</scope>
    <source>
        <strain evidence="1">A484AB</strain>
    </source>
</reference>
<dbReference type="Proteomes" id="UP001152795">
    <property type="component" value="Unassembled WGS sequence"/>
</dbReference>
<keyword evidence="2" id="KW-1185">Reference proteome</keyword>